<dbReference type="Proteomes" id="UP000299102">
    <property type="component" value="Unassembled WGS sequence"/>
</dbReference>
<proteinExistence type="predicted"/>
<protein>
    <submittedName>
        <fullName evidence="2">Uncharacterized protein</fullName>
    </submittedName>
</protein>
<evidence type="ECO:0000313" key="3">
    <source>
        <dbReference type="Proteomes" id="UP000299102"/>
    </source>
</evidence>
<comment type="caution">
    <text evidence="2">The sequence shown here is derived from an EMBL/GenBank/DDBJ whole genome shotgun (WGS) entry which is preliminary data.</text>
</comment>
<gene>
    <name evidence="2" type="ORF">EVAR_51843_1</name>
</gene>
<dbReference type="AlphaFoldDB" id="A0A4C1YT57"/>
<feature type="compositionally biased region" description="Basic and acidic residues" evidence="1">
    <location>
        <begin position="94"/>
        <end position="103"/>
    </location>
</feature>
<evidence type="ECO:0000313" key="2">
    <source>
        <dbReference type="EMBL" id="GBP77799.1"/>
    </source>
</evidence>
<evidence type="ECO:0000256" key="1">
    <source>
        <dbReference type="SAM" id="MobiDB-lite"/>
    </source>
</evidence>
<keyword evidence="3" id="KW-1185">Reference proteome</keyword>
<name>A0A4C1YT57_EUMVA</name>
<organism evidence="2 3">
    <name type="scientific">Eumeta variegata</name>
    <name type="common">Bagworm moth</name>
    <name type="synonym">Eumeta japonica</name>
    <dbReference type="NCBI Taxonomy" id="151549"/>
    <lineage>
        <taxon>Eukaryota</taxon>
        <taxon>Metazoa</taxon>
        <taxon>Ecdysozoa</taxon>
        <taxon>Arthropoda</taxon>
        <taxon>Hexapoda</taxon>
        <taxon>Insecta</taxon>
        <taxon>Pterygota</taxon>
        <taxon>Neoptera</taxon>
        <taxon>Endopterygota</taxon>
        <taxon>Lepidoptera</taxon>
        <taxon>Glossata</taxon>
        <taxon>Ditrysia</taxon>
        <taxon>Tineoidea</taxon>
        <taxon>Psychidae</taxon>
        <taxon>Oiketicinae</taxon>
        <taxon>Eumeta</taxon>
    </lineage>
</organism>
<dbReference type="EMBL" id="BGZK01001347">
    <property type="protein sequence ID" value="GBP77799.1"/>
    <property type="molecule type" value="Genomic_DNA"/>
</dbReference>
<reference evidence="2 3" key="1">
    <citation type="journal article" date="2019" name="Commun. Biol.">
        <title>The bagworm genome reveals a unique fibroin gene that provides high tensile strength.</title>
        <authorList>
            <person name="Kono N."/>
            <person name="Nakamura H."/>
            <person name="Ohtoshi R."/>
            <person name="Tomita M."/>
            <person name="Numata K."/>
            <person name="Arakawa K."/>
        </authorList>
    </citation>
    <scope>NUCLEOTIDE SEQUENCE [LARGE SCALE GENOMIC DNA]</scope>
</reference>
<sequence length="112" mass="12840">MHFVNELQAARGAGRGARRCRACGGRWQMPTARGNIAAQTRSRHCTLPAYVQKYETELRSGQRNRWRWNAARRLAKVIRAVRARAPAQLAARPSESHRERRQALENAPRKLI</sequence>
<feature type="region of interest" description="Disordered" evidence="1">
    <location>
        <begin position="86"/>
        <end position="112"/>
    </location>
</feature>
<accession>A0A4C1YT57</accession>